<accession>A0ABQ6P5L7</accession>
<dbReference type="Pfam" id="PF00015">
    <property type="entry name" value="MCPsignal"/>
    <property type="match status" value="1"/>
</dbReference>
<dbReference type="SMART" id="SM00283">
    <property type="entry name" value="MA"/>
    <property type="match status" value="1"/>
</dbReference>
<dbReference type="Pfam" id="PF10442">
    <property type="entry name" value="FIST_C"/>
    <property type="match status" value="1"/>
</dbReference>
<dbReference type="PANTHER" id="PTHR32089">
    <property type="entry name" value="METHYL-ACCEPTING CHEMOTAXIS PROTEIN MCPB"/>
    <property type="match status" value="1"/>
</dbReference>
<evidence type="ECO:0000256" key="1">
    <source>
        <dbReference type="ARBA" id="ARBA00023224"/>
    </source>
</evidence>
<dbReference type="SUPFAM" id="SSF58104">
    <property type="entry name" value="Methyl-accepting chemotaxis protein (MCP) signaling domain"/>
    <property type="match status" value="1"/>
</dbReference>
<keyword evidence="1 2" id="KW-0807">Transducer</keyword>
<dbReference type="Proteomes" id="UP001187221">
    <property type="component" value="Unassembled WGS sequence"/>
</dbReference>
<dbReference type="PANTHER" id="PTHR32089:SF112">
    <property type="entry name" value="LYSOZYME-LIKE PROTEIN-RELATED"/>
    <property type="match status" value="1"/>
</dbReference>
<protein>
    <submittedName>
        <fullName evidence="5">Methyl-accepting chemotaxis protein</fullName>
    </submittedName>
</protein>
<feature type="domain" description="Methyl-accepting transducer" evidence="4">
    <location>
        <begin position="486"/>
        <end position="691"/>
    </location>
</feature>
<gene>
    <name evidence="5" type="ORF">NUTIK01_09640</name>
</gene>
<evidence type="ECO:0000256" key="3">
    <source>
        <dbReference type="SAM" id="MobiDB-lite"/>
    </source>
</evidence>
<evidence type="ECO:0000313" key="6">
    <source>
        <dbReference type="Proteomes" id="UP001187221"/>
    </source>
</evidence>
<dbReference type="SMART" id="SM01204">
    <property type="entry name" value="FIST_C"/>
    <property type="match status" value="1"/>
</dbReference>
<sequence>MFGLRRAFGSRSRETAGHDNGSVNPALALVPPPSEAPVEVDAAGLTTRVVRSDGALRGLGQETFRFGNRAAGLVLAYISPHVDFETVVLRLRPLCAPARVVAVSTAGELCGGDGPHGASGPLYCPADGSWDSVVVQIFGPDIFEAISIQSVPLANEDIRAGAPRKTQAQRVAEIAANLDRLPVPFPVRHTDTLAITLIDGLSASENFFMEAVYRSGKYPCVFIGGSAGGKLDFKATWLFDGERFVQNHAVIVFAKMRPDVRFGIFKTQNFVETGHSVVVMEASAETRKVTSVVEPGSVEITPVVDALSAMMGCLPHELEQRLKGYTFAVRVNDELFVRSIAGIDVAAGVISFYCDINPGDELHLVAATDFAQQTRQDMDAFLAGKPRPMGVILSDCILRRLSNGENLSALDGMWGDIPVAGFSTFGELLGINVNQTLTAVAFFHVPEGTPFEEDFIDNFPIHYAHFSRYFVETRLAQQRLINGLRQQLLGRLIEFVMKTARLAQELDQVASGTDEVRRNIEVMRNDMESRLGELTLDDRTGQLDAEFGHVAEAMARLREIVEVIDKINMQTNLLSLNAGIEAARAGEAGRAFAIVANEVRSLAKMTGSTLDQSRDSLSQVDASMTRLGEHVAESETKLGHARSGFDVIAGNLGKMFASFARIGDLLGSVEQMSRQQTTMMTQVEIEIERLKRVEGQN</sequence>
<evidence type="ECO:0000313" key="5">
    <source>
        <dbReference type="EMBL" id="GMM60187.1"/>
    </source>
</evidence>
<dbReference type="PROSITE" id="PS50111">
    <property type="entry name" value="CHEMOTAXIS_TRANSDUC_2"/>
    <property type="match status" value="1"/>
</dbReference>
<reference evidence="5 6" key="1">
    <citation type="submission" date="2023-06" db="EMBL/GenBank/DDBJ databases">
        <title>Draft genome sequence of Novosphingobium sp. strain IK01.</title>
        <authorList>
            <person name="Hatamoto M."/>
            <person name="Ikarashi T."/>
            <person name="Yamaguchi T."/>
        </authorList>
    </citation>
    <scope>NUCLEOTIDE SEQUENCE [LARGE SCALE GENOMIC DNA]</scope>
    <source>
        <strain evidence="5 6">IK01</strain>
    </source>
</reference>
<feature type="region of interest" description="Disordered" evidence="3">
    <location>
        <begin position="1"/>
        <end position="27"/>
    </location>
</feature>
<keyword evidence="6" id="KW-1185">Reference proteome</keyword>
<dbReference type="InterPro" id="IPR013702">
    <property type="entry name" value="FIST_domain_N"/>
</dbReference>
<dbReference type="InterPro" id="IPR019494">
    <property type="entry name" value="FIST_C"/>
</dbReference>
<dbReference type="SMART" id="SM00897">
    <property type="entry name" value="FIST"/>
    <property type="match status" value="1"/>
</dbReference>
<comment type="caution">
    <text evidence="5">The sequence shown here is derived from an EMBL/GenBank/DDBJ whole genome shotgun (WGS) entry which is preliminary data.</text>
</comment>
<evidence type="ECO:0000259" key="4">
    <source>
        <dbReference type="PROSITE" id="PS50111"/>
    </source>
</evidence>
<evidence type="ECO:0000256" key="2">
    <source>
        <dbReference type="PROSITE-ProRule" id="PRU00284"/>
    </source>
</evidence>
<dbReference type="EMBL" id="BTFW01000001">
    <property type="protein sequence ID" value="GMM60187.1"/>
    <property type="molecule type" value="Genomic_DNA"/>
</dbReference>
<proteinExistence type="predicted"/>
<dbReference type="Gene3D" id="1.10.287.950">
    <property type="entry name" value="Methyl-accepting chemotaxis protein"/>
    <property type="match status" value="1"/>
</dbReference>
<dbReference type="Pfam" id="PF08495">
    <property type="entry name" value="FIST"/>
    <property type="match status" value="1"/>
</dbReference>
<name>A0ABQ6P5L7_9SPHN</name>
<dbReference type="InterPro" id="IPR004089">
    <property type="entry name" value="MCPsignal_dom"/>
</dbReference>
<organism evidence="5 6">
    <name type="scientific">Novosphingobium pituita</name>
    <dbReference type="NCBI Taxonomy" id="3056842"/>
    <lineage>
        <taxon>Bacteria</taxon>
        <taxon>Pseudomonadati</taxon>
        <taxon>Pseudomonadota</taxon>
        <taxon>Alphaproteobacteria</taxon>
        <taxon>Sphingomonadales</taxon>
        <taxon>Sphingomonadaceae</taxon>
        <taxon>Novosphingobium</taxon>
    </lineage>
</organism>